<dbReference type="EMBL" id="CAIIXF020000012">
    <property type="protein sequence ID" value="CAH1802167.1"/>
    <property type="molecule type" value="Genomic_DNA"/>
</dbReference>
<feature type="compositionally biased region" description="Basic and acidic residues" evidence="6">
    <location>
        <begin position="60"/>
        <end position="83"/>
    </location>
</feature>
<gene>
    <name evidence="8" type="ORF">OFUS_LOCUS25879</name>
</gene>
<evidence type="ECO:0000259" key="7">
    <source>
        <dbReference type="SMART" id="SM00670"/>
    </source>
</evidence>
<dbReference type="GO" id="GO:0070034">
    <property type="term" value="F:telomerase RNA binding"/>
    <property type="evidence" value="ECO:0007669"/>
    <property type="project" value="TreeGrafter"/>
</dbReference>
<keyword evidence="9" id="KW-1185">Reference proteome</keyword>
<dbReference type="InterPro" id="IPR019458">
    <property type="entry name" value="Est1-like_N"/>
</dbReference>
<proteinExistence type="predicted"/>
<dbReference type="InterPro" id="IPR018834">
    <property type="entry name" value="DNA/RNA-bd_Est1-type"/>
</dbReference>
<protein>
    <recommendedName>
        <fullName evidence="7">PIN domain-containing protein</fullName>
    </recommendedName>
</protein>
<comment type="caution">
    <text evidence="8">The sequence shown here is derived from an EMBL/GenBank/DDBJ whole genome shotgun (WGS) entry which is preliminary data.</text>
</comment>
<dbReference type="GO" id="GO:0005697">
    <property type="term" value="C:telomerase holoenzyme complex"/>
    <property type="evidence" value="ECO:0007669"/>
    <property type="project" value="TreeGrafter"/>
</dbReference>
<dbReference type="Pfam" id="PF10374">
    <property type="entry name" value="EST1"/>
    <property type="match status" value="1"/>
</dbReference>
<dbReference type="InterPro" id="IPR045153">
    <property type="entry name" value="Est1/Ebs1-like"/>
</dbReference>
<dbReference type="AlphaFoldDB" id="A0A8S4Q858"/>
<feature type="region of interest" description="Disordered" evidence="6">
    <location>
        <begin position="791"/>
        <end position="822"/>
    </location>
</feature>
<dbReference type="PANTHER" id="PTHR15696:SF0">
    <property type="entry name" value="TELOMERASE-BINDING PROTEIN EST1A"/>
    <property type="match status" value="1"/>
</dbReference>
<dbReference type="Gene3D" id="1.25.40.10">
    <property type="entry name" value="Tetratricopeptide repeat domain"/>
    <property type="match status" value="1"/>
</dbReference>
<sequence>GDLKYSRGRDSERDKKPDDVHRHEKRRFSENESRSQKWSNKNEYSNSRSSRNRVSSDSSEGPKGDTRLRESGNKSIENDDPSKSGHGGGIFRLEREPVDPHKQSHPHASHTHTSHQRDPPPPSRGRGQYSSRGRGSHRKLYDPSKPHDHKVSNQLRFKDDYEEDYEQQGRITGGYDQGGYDQGYGHGGYYQQGLYCDSSIYTDDTYTRDPYYHSYNASTEEAGSGKEEEARKLLHDALPLETQLSSLIARRLPSNITLDALLKLRLEVERRLELVILQDLDYSCKHNVDQLLWKSAYYQVIELMRKQVAEHNEDMVKKHLVKLLEEGCFFYESLLRKLESCYKFDLNVFISELQRHPDNLRRSVKLAILCCQRVMICLGDLARYKEQVHNGVNYGRARSWYLKAQYIAPKNGRPYNQLAILALYTRRKLDAVYYYMRSLAASNPFLTARESLMALFDEARKKAEVQERKRRAVETPTLEIEQGEQSDRIEIWVSPDGSSVTETVQQEDALSNLSTNELNRRFTLSFLLVHGKLFTKIGMEDFDEMCGKMLQEFEALLSRTPHEVLSNQRLLQLIAINMFAIENSAIKDDRVLETECRSVIEEQATQLGLDMLGMLVARCSELLKSHLASHHFPKDLVSPDLRELLPAVKAWCDWMSCHMPAWNPPPVQRPPGVGPEIDVWETLANFINLLRSVDISVIDMFEEHNLPSGGIPILLSEEAGLAGFVPLLAHMPRQLFTLPDADNVLACDCARIALLRYFGEYLNGIEPPMFGYNVEKKLYYSVAPKLKDERVSKESSQAKLDQSLEDNDMEDLVTQDESHGEGDIGELRKQKELLEKKVKQQQEHQLNINAILESSRDHRIQITIRPVFLVPDTNCFIDHLATITAILNSKKYKLILPLVVLNELDGLSKGGNNSQYESQDHATMVQQEATKAVAYLEEQFEQRNPHIRALTSKGTTIDTVAFRSEETDKTGNNDDLILSCCLHYCQDKARDFMPRPDTGKRVQLQRDVVLLTDDRNLRLKAHTRNVPVRHIMSFSRWAKLS</sequence>
<feature type="compositionally biased region" description="Basic and acidic residues" evidence="6">
    <location>
        <begin position="139"/>
        <end position="159"/>
    </location>
</feature>
<feature type="compositionally biased region" description="Low complexity" evidence="6">
    <location>
        <begin position="124"/>
        <end position="133"/>
    </location>
</feature>
<evidence type="ECO:0000256" key="3">
    <source>
        <dbReference type="ARBA" id="ARBA00022490"/>
    </source>
</evidence>
<dbReference type="Pfam" id="PF10373">
    <property type="entry name" value="EST1_DNA_bind"/>
    <property type="match status" value="1"/>
</dbReference>
<dbReference type="InterPro" id="IPR002716">
    <property type="entry name" value="PIN_dom"/>
</dbReference>
<dbReference type="GO" id="GO:0005737">
    <property type="term" value="C:cytoplasm"/>
    <property type="evidence" value="ECO:0007669"/>
    <property type="project" value="UniProtKB-SubCell"/>
</dbReference>
<feature type="compositionally biased region" description="Low complexity" evidence="6">
    <location>
        <begin position="39"/>
        <end position="59"/>
    </location>
</feature>
<feature type="compositionally biased region" description="Basic and acidic residues" evidence="6">
    <location>
        <begin position="92"/>
        <end position="102"/>
    </location>
</feature>
<dbReference type="GO" id="GO:0042162">
    <property type="term" value="F:telomeric DNA binding"/>
    <property type="evidence" value="ECO:0007669"/>
    <property type="project" value="TreeGrafter"/>
</dbReference>
<organism evidence="8 9">
    <name type="scientific">Owenia fusiformis</name>
    <name type="common">Polychaete worm</name>
    <dbReference type="NCBI Taxonomy" id="6347"/>
    <lineage>
        <taxon>Eukaryota</taxon>
        <taxon>Metazoa</taxon>
        <taxon>Spiralia</taxon>
        <taxon>Lophotrochozoa</taxon>
        <taxon>Annelida</taxon>
        <taxon>Polychaeta</taxon>
        <taxon>Sedentaria</taxon>
        <taxon>Canalipalpata</taxon>
        <taxon>Sabellida</taxon>
        <taxon>Oweniida</taxon>
        <taxon>Oweniidae</taxon>
        <taxon>Owenia</taxon>
    </lineage>
</organism>
<dbReference type="Pfam" id="PF13638">
    <property type="entry name" value="PIN_4"/>
    <property type="match status" value="1"/>
</dbReference>
<dbReference type="Proteomes" id="UP000749559">
    <property type="component" value="Unassembled WGS sequence"/>
</dbReference>
<evidence type="ECO:0000256" key="5">
    <source>
        <dbReference type="ARBA" id="ARBA00023242"/>
    </source>
</evidence>
<feature type="region of interest" description="Disordered" evidence="6">
    <location>
        <begin position="1"/>
        <end position="159"/>
    </location>
</feature>
<name>A0A8S4Q858_OWEFU</name>
<dbReference type="PANTHER" id="PTHR15696">
    <property type="entry name" value="SMG-7 SUPPRESSOR WITH MORPHOLOGICAL EFFECT ON GENITALIA PROTEIN 7"/>
    <property type="match status" value="1"/>
</dbReference>
<comment type="subcellular location">
    <subcellularLocation>
        <location evidence="2">Cytoplasm</location>
    </subcellularLocation>
    <subcellularLocation>
        <location evidence="1">Nucleus</location>
    </subcellularLocation>
</comment>
<feature type="compositionally biased region" description="Basic residues" evidence="6">
    <location>
        <begin position="103"/>
        <end position="114"/>
    </location>
</feature>
<dbReference type="InterPro" id="IPR011990">
    <property type="entry name" value="TPR-like_helical_dom_sf"/>
</dbReference>
<dbReference type="OrthoDB" id="2017974at2759"/>
<feature type="non-terminal residue" evidence="8">
    <location>
        <position position="1"/>
    </location>
</feature>
<dbReference type="GO" id="GO:0000184">
    <property type="term" value="P:nuclear-transcribed mRNA catabolic process, nonsense-mediated decay"/>
    <property type="evidence" value="ECO:0007669"/>
    <property type="project" value="UniProtKB-KW"/>
</dbReference>
<dbReference type="FunFam" id="3.40.50.1010:FF:000014">
    <property type="entry name" value="telomerase-binding protein EST1A isoform X1"/>
    <property type="match status" value="1"/>
</dbReference>
<reference evidence="8" key="1">
    <citation type="submission" date="2022-03" db="EMBL/GenBank/DDBJ databases">
        <authorList>
            <person name="Martin C."/>
        </authorList>
    </citation>
    <scope>NUCLEOTIDE SEQUENCE</scope>
</reference>
<evidence type="ECO:0000256" key="4">
    <source>
        <dbReference type="ARBA" id="ARBA00023161"/>
    </source>
</evidence>
<dbReference type="SUPFAM" id="SSF88723">
    <property type="entry name" value="PIN domain-like"/>
    <property type="match status" value="1"/>
</dbReference>
<keyword evidence="3" id="KW-0963">Cytoplasm</keyword>
<dbReference type="CDD" id="cd09885">
    <property type="entry name" value="PIN_Smg6-like"/>
    <property type="match status" value="1"/>
</dbReference>
<evidence type="ECO:0000313" key="8">
    <source>
        <dbReference type="EMBL" id="CAH1802167.1"/>
    </source>
</evidence>
<evidence type="ECO:0000256" key="1">
    <source>
        <dbReference type="ARBA" id="ARBA00004123"/>
    </source>
</evidence>
<evidence type="ECO:0000313" key="9">
    <source>
        <dbReference type="Proteomes" id="UP000749559"/>
    </source>
</evidence>
<dbReference type="SUPFAM" id="SSF48452">
    <property type="entry name" value="TPR-like"/>
    <property type="match status" value="1"/>
</dbReference>
<feature type="compositionally biased region" description="Acidic residues" evidence="6">
    <location>
        <begin position="803"/>
        <end position="814"/>
    </location>
</feature>
<dbReference type="SMART" id="SM00670">
    <property type="entry name" value="PINc"/>
    <property type="match status" value="1"/>
</dbReference>
<accession>A0A8S4Q858</accession>
<dbReference type="InterPro" id="IPR029060">
    <property type="entry name" value="PIN-like_dom_sf"/>
</dbReference>
<evidence type="ECO:0000256" key="6">
    <source>
        <dbReference type="SAM" id="MobiDB-lite"/>
    </source>
</evidence>
<keyword evidence="5" id="KW-0539">Nucleus</keyword>
<keyword evidence="4" id="KW-0866">Nonsense-mediated mRNA decay</keyword>
<feature type="domain" description="PIN" evidence="7">
    <location>
        <begin position="867"/>
        <end position="1019"/>
    </location>
</feature>
<dbReference type="Gene3D" id="3.40.50.1010">
    <property type="entry name" value="5'-nuclease"/>
    <property type="match status" value="1"/>
</dbReference>
<evidence type="ECO:0000256" key="2">
    <source>
        <dbReference type="ARBA" id="ARBA00004496"/>
    </source>
</evidence>
<feature type="compositionally biased region" description="Basic and acidic residues" evidence="6">
    <location>
        <begin position="1"/>
        <end position="35"/>
    </location>
</feature>